<name>A0A8H6WRF6_9AGAR</name>
<dbReference type="Proteomes" id="UP000623467">
    <property type="component" value="Unassembled WGS sequence"/>
</dbReference>
<reference evidence="1" key="1">
    <citation type="submission" date="2020-05" db="EMBL/GenBank/DDBJ databases">
        <title>Mycena genomes resolve the evolution of fungal bioluminescence.</title>
        <authorList>
            <person name="Tsai I.J."/>
        </authorList>
    </citation>
    <scope>NUCLEOTIDE SEQUENCE</scope>
    <source>
        <strain evidence="1">160909Yilan</strain>
    </source>
</reference>
<gene>
    <name evidence="1" type="ORF">MSAN_02521500</name>
</gene>
<keyword evidence="2" id="KW-1185">Reference proteome</keyword>
<dbReference type="AlphaFoldDB" id="A0A8H6WRF6"/>
<sequence>MAPLAVALSCGRTVQRTPDICRLRNEESTCGCTGQAGVQRYVQVLRPAEVSQAAMLPLQRDEDTVPQGAESALRALRCRGKRCPAPPLPSGDTRIVLVRLWRRGSHVPGLLCIEGASCDASSGGCAHRIGYAAGVVYKAPGASPSALRHPAVEESTGHGGIF</sequence>
<organism evidence="1 2">
    <name type="scientific">Mycena sanguinolenta</name>
    <dbReference type="NCBI Taxonomy" id="230812"/>
    <lineage>
        <taxon>Eukaryota</taxon>
        <taxon>Fungi</taxon>
        <taxon>Dikarya</taxon>
        <taxon>Basidiomycota</taxon>
        <taxon>Agaricomycotina</taxon>
        <taxon>Agaricomycetes</taxon>
        <taxon>Agaricomycetidae</taxon>
        <taxon>Agaricales</taxon>
        <taxon>Marasmiineae</taxon>
        <taxon>Mycenaceae</taxon>
        <taxon>Mycena</taxon>
    </lineage>
</organism>
<proteinExistence type="predicted"/>
<accession>A0A8H6WRF6</accession>
<evidence type="ECO:0000313" key="2">
    <source>
        <dbReference type="Proteomes" id="UP000623467"/>
    </source>
</evidence>
<comment type="caution">
    <text evidence="1">The sequence shown here is derived from an EMBL/GenBank/DDBJ whole genome shotgun (WGS) entry which is preliminary data.</text>
</comment>
<protein>
    <submittedName>
        <fullName evidence="1">Uncharacterized protein</fullName>
    </submittedName>
</protein>
<evidence type="ECO:0000313" key="1">
    <source>
        <dbReference type="EMBL" id="KAF7324378.1"/>
    </source>
</evidence>
<dbReference type="EMBL" id="JACAZH010000115">
    <property type="protein sequence ID" value="KAF7324378.1"/>
    <property type="molecule type" value="Genomic_DNA"/>
</dbReference>